<evidence type="ECO:0000256" key="1">
    <source>
        <dbReference type="SAM" id="MobiDB-lite"/>
    </source>
</evidence>
<name>A0A314L3G9_NICAT</name>
<keyword evidence="4" id="KW-1185">Reference proteome</keyword>
<evidence type="ECO:0000256" key="2">
    <source>
        <dbReference type="SAM" id="Phobius"/>
    </source>
</evidence>
<feature type="region of interest" description="Disordered" evidence="1">
    <location>
        <begin position="50"/>
        <end position="80"/>
    </location>
</feature>
<protein>
    <submittedName>
        <fullName evidence="3">Uncharacterized protein</fullName>
    </submittedName>
</protein>
<proteinExistence type="predicted"/>
<dbReference type="Proteomes" id="UP000187609">
    <property type="component" value="Unassembled WGS sequence"/>
</dbReference>
<organism evidence="3 4">
    <name type="scientific">Nicotiana attenuata</name>
    <name type="common">Coyote tobacco</name>
    <dbReference type="NCBI Taxonomy" id="49451"/>
    <lineage>
        <taxon>Eukaryota</taxon>
        <taxon>Viridiplantae</taxon>
        <taxon>Streptophyta</taxon>
        <taxon>Embryophyta</taxon>
        <taxon>Tracheophyta</taxon>
        <taxon>Spermatophyta</taxon>
        <taxon>Magnoliopsida</taxon>
        <taxon>eudicotyledons</taxon>
        <taxon>Gunneridae</taxon>
        <taxon>Pentapetalae</taxon>
        <taxon>asterids</taxon>
        <taxon>lamiids</taxon>
        <taxon>Solanales</taxon>
        <taxon>Solanaceae</taxon>
        <taxon>Nicotianoideae</taxon>
        <taxon>Nicotianeae</taxon>
        <taxon>Nicotiana</taxon>
    </lineage>
</organism>
<sequence>MIRISTGVTDNGAGLAFQGSELTFMVGIIAASISMMAVVIFACAKSSVKRKGKNPYSGSGKTSDKTVVGESKGQKTPQTSATIRAIGVDTISNSTNNNLAAATFVDIPAMEDVFNNTDDGKDNNQGHGSDTTNTGADKNIIGGGSGGHTNSSGDNNYMGGGHTHVSTEITTCGGGVWS</sequence>
<dbReference type="EMBL" id="MJEQ01000452">
    <property type="protein sequence ID" value="OIT36251.1"/>
    <property type="molecule type" value="Genomic_DNA"/>
</dbReference>
<accession>A0A314L3G9</accession>
<feature type="region of interest" description="Disordered" evidence="1">
    <location>
        <begin position="115"/>
        <end position="162"/>
    </location>
</feature>
<keyword evidence="2" id="KW-0472">Membrane</keyword>
<evidence type="ECO:0000313" key="3">
    <source>
        <dbReference type="EMBL" id="OIT36251.1"/>
    </source>
</evidence>
<feature type="transmembrane region" description="Helical" evidence="2">
    <location>
        <begin position="22"/>
        <end position="44"/>
    </location>
</feature>
<evidence type="ECO:0000313" key="4">
    <source>
        <dbReference type="Proteomes" id="UP000187609"/>
    </source>
</evidence>
<feature type="compositionally biased region" description="Polar residues" evidence="1">
    <location>
        <begin position="125"/>
        <end position="136"/>
    </location>
</feature>
<keyword evidence="2" id="KW-1133">Transmembrane helix</keyword>
<keyword evidence="2" id="KW-0812">Transmembrane</keyword>
<gene>
    <name evidence="3" type="ORF">A4A49_04388</name>
</gene>
<dbReference type="Gramene" id="OIT36251">
    <property type="protein sequence ID" value="OIT36251"/>
    <property type="gene ID" value="A4A49_04388"/>
</dbReference>
<dbReference type="AlphaFoldDB" id="A0A314L3G9"/>
<reference evidence="3" key="1">
    <citation type="submission" date="2016-11" db="EMBL/GenBank/DDBJ databases">
        <title>The genome of Nicotiana attenuata.</title>
        <authorList>
            <person name="Xu S."/>
            <person name="Brockmoeller T."/>
            <person name="Gaquerel E."/>
            <person name="Navarro A."/>
            <person name="Kuhl H."/>
            <person name="Gase K."/>
            <person name="Ling Z."/>
            <person name="Zhou W."/>
            <person name="Kreitzer C."/>
            <person name="Stanke M."/>
            <person name="Tang H."/>
            <person name="Lyons E."/>
            <person name="Pandey P."/>
            <person name="Pandey S.P."/>
            <person name="Timmermann B."/>
            <person name="Baldwin I.T."/>
        </authorList>
    </citation>
    <scope>NUCLEOTIDE SEQUENCE [LARGE SCALE GENOMIC DNA]</scope>
    <source>
        <strain evidence="3">UT</strain>
    </source>
</reference>
<comment type="caution">
    <text evidence="3">The sequence shown here is derived from an EMBL/GenBank/DDBJ whole genome shotgun (WGS) entry which is preliminary data.</text>
</comment>